<dbReference type="InterPro" id="IPR025110">
    <property type="entry name" value="AMP-bd_C"/>
</dbReference>
<dbReference type="Pfam" id="PF00501">
    <property type="entry name" value="AMP-binding"/>
    <property type="match status" value="1"/>
</dbReference>
<evidence type="ECO:0000259" key="6">
    <source>
        <dbReference type="Pfam" id="PF23024"/>
    </source>
</evidence>
<dbReference type="AlphaFoldDB" id="A0A7W7CA20"/>
<evidence type="ECO:0000313" key="7">
    <source>
        <dbReference type="EMBL" id="MBB4677321.1"/>
    </source>
</evidence>
<evidence type="ECO:0000256" key="4">
    <source>
        <dbReference type="ARBA" id="ARBA00023098"/>
    </source>
</evidence>
<reference evidence="7 8" key="1">
    <citation type="submission" date="2020-08" db="EMBL/GenBank/DDBJ databases">
        <title>Sequencing the genomes of 1000 actinobacteria strains.</title>
        <authorList>
            <person name="Klenk H.-P."/>
        </authorList>
    </citation>
    <scope>NUCLEOTIDE SEQUENCE [LARGE SCALE GENOMIC DNA]</scope>
    <source>
        <strain evidence="7 8">DSM 44230</strain>
    </source>
</reference>
<dbReference type="GO" id="GO:0006633">
    <property type="term" value="P:fatty acid biosynthetic process"/>
    <property type="evidence" value="ECO:0007669"/>
    <property type="project" value="TreeGrafter"/>
</dbReference>
<feature type="domain" description="AMP-binding enzyme C-terminal" evidence="6">
    <location>
        <begin position="452"/>
        <end position="557"/>
    </location>
</feature>
<feature type="domain" description="AMP-dependent synthetase/ligase" evidence="5">
    <location>
        <begin position="8"/>
        <end position="400"/>
    </location>
</feature>
<evidence type="ECO:0000256" key="1">
    <source>
        <dbReference type="ARBA" id="ARBA00006432"/>
    </source>
</evidence>
<evidence type="ECO:0000313" key="8">
    <source>
        <dbReference type="Proteomes" id="UP000533598"/>
    </source>
</evidence>
<comment type="similarity">
    <text evidence="1">Belongs to the ATP-dependent AMP-binding enzyme family.</text>
</comment>
<evidence type="ECO:0000256" key="2">
    <source>
        <dbReference type="ARBA" id="ARBA00022598"/>
    </source>
</evidence>
<protein>
    <submittedName>
        <fullName evidence="7">Acyl-CoA synthetase (AMP-forming)/AMP-acid ligase II</fullName>
    </submittedName>
</protein>
<evidence type="ECO:0000256" key="3">
    <source>
        <dbReference type="ARBA" id="ARBA00022832"/>
    </source>
</evidence>
<sequence length="560" mass="59899">MSLPDNLNRWAAGFGDQPALTFLDHHGPRPLGEAVVLTWAELDRRVSAVAAWIQRRACRGQRAAIVAPHGPDYVIAFLAALRAGIIAVPLFPPGHPGTVGRLAAMFADCGPRLVLTTRAQLAAVDGFLDSHGLRKPEVVAVDALPDAIGAEVEPAWHTGDDVAYLQYPPTWTGAPCAVQVTFRNAVDNALTLVESIGALPGQSPSVSWLPLHHAEGLLLGVIAPVAVRARAVLMDPAAFLLKPERWLRALTANPGAVSAAPDFAYGYCAARIGAQEKALLRLDHVRSLFVDGASAQAQTLSRFLDAFAECGLRPEAVRCGYGPVGAAALVSVTTAAPRRTGFDRALLRRGRAEPRAENSPDALTLLSSGTPTRHRVRIVAPDNGRTLPDGAVGEVWVSGALGPGFWGRRKAGERPFGNRLEDADAPAQGWLRTGDLGLVDDGELYVLGRVGELLTVRERQHYPYDVEATVAGAHSALRAHQAAVFTVREFERVLTVLVAERVRECSTQQVAGQVRRAVTARHGLVLDRVVLVDTGRLPRTPDGAVCRATTRDRYLTGGFD</sequence>
<dbReference type="PANTHER" id="PTHR22754:SF32">
    <property type="entry name" value="DISCO-INTERACTING PROTEIN 2"/>
    <property type="match status" value="1"/>
</dbReference>
<gene>
    <name evidence="7" type="ORF">HNR67_003439</name>
</gene>
<dbReference type="CDD" id="cd05931">
    <property type="entry name" value="FAAL"/>
    <property type="match status" value="1"/>
</dbReference>
<dbReference type="Gene3D" id="3.40.50.12780">
    <property type="entry name" value="N-terminal domain of ligase-like"/>
    <property type="match status" value="1"/>
</dbReference>
<dbReference type="SUPFAM" id="SSF56801">
    <property type="entry name" value="Acetyl-CoA synthetase-like"/>
    <property type="match status" value="1"/>
</dbReference>
<dbReference type="Proteomes" id="UP000533598">
    <property type="component" value="Unassembled WGS sequence"/>
</dbReference>
<proteinExistence type="inferred from homology"/>
<dbReference type="GO" id="GO:0016874">
    <property type="term" value="F:ligase activity"/>
    <property type="evidence" value="ECO:0007669"/>
    <property type="project" value="UniProtKB-KW"/>
</dbReference>
<dbReference type="Gene3D" id="3.30.300.30">
    <property type="match status" value="1"/>
</dbReference>
<keyword evidence="2 7" id="KW-0436">Ligase</keyword>
<comment type="caution">
    <text evidence="7">The sequence shown here is derived from an EMBL/GenBank/DDBJ whole genome shotgun (WGS) entry which is preliminary data.</text>
</comment>
<dbReference type="PANTHER" id="PTHR22754">
    <property type="entry name" value="DISCO-INTERACTING PROTEIN 2 DIP2 -RELATED"/>
    <property type="match status" value="1"/>
</dbReference>
<keyword evidence="3" id="KW-0276">Fatty acid metabolism</keyword>
<dbReference type="RefSeq" id="WP_185003287.1">
    <property type="nucleotide sequence ID" value="NZ_JACHMH010000001.1"/>
</dbReference>
<accession>A0A7W7CA20</accession>
<dbReference type="InterPro" id="IPR042099">
    <property type="entry name" value="ANL_N_sf"/>
</dbReference>
<dbReference type="FunFam" id="3.40.50.12780:FF:000013">
    <property type="entry name" value="Long-chain-fatty-acid--AMP ligase FadD32"/>
    <property type="match status" value="1"/>
</dbReference>
<keyword evidence="4" id="KW-0443">Lipid metabolism</keyword>
<dbReference type="GO" id="GO:0005886">
    <property type="term" value="C:plasma membrane"/>
    <property type="evidence" value="ECO:0007669"/>
    <property type="project" value="TreeGrafter"/>
</dbReference>
<dbReference type="GO" id="GO:0070566">
    <property type="term" value="F:adenylyltransferase activity"/>
    <property type="evidence" value="ECO:0007669"/>
    <property type="project" value="TreeGrafter"/>
</dbReference>
<keyword evidence="8" id="KW-1185">Reference proteome</keyword>
<dbReference type="EMBL" id="JACHMH010000001">
    <property type="protein sequence ID" value="MBB4677321.1"/>
    <property type="molecule type" value="Genomic_DNA"/>
</dbReference>
<evidence type="ECO:0000259" key="5">
    <source>
        <dbReference type="Pfam" id="PF00501"/>
    </source>
</evidence>
<dbReference type="Pfam" id="PF23024">
    <property type="entry name" value="AMP-dom_DIP2-like"/>
    <property type="match status" value="1"/>
</dbReference>
<organism evidence="7 8">
    <name type="scientific">Crossiella cryophila</name>
    <dbReference type="NCBI Taxonomy" id="43355"/>
    <lineage>
        <taxon>Bacteria</taxon>
        <taxon>Bacillati</taxon>
        <taxon>Actinomycetota</taxon>
        <taxon>Actinomycetes</taxon>
        <taxon>Pseudonocardiales</taxon>
        <taxon>Pseudonocardiaceae</taxon>
        <taxon>Crossiella</taxon>
    </lineage>
</organism>
<dbReference type="InterPro" id="IPR000873">
    <property type="entry name" value="AMP-dep_synth/lig_dom"/>
</dbReference>
<dbReference type="InterPro" id="IPR045851">
    <property type="entry name" value="AMP-bd_C_sf"/>
</dbReference>
<name>A0A7W7CA20_9PSEU</name>
<dbReference type="GO" id="GO:0071766">
    <property type="term" value="P:Actinobacterium-type cell wall biogenesis"/>
    <property type="evidence" value="ECO:0007669"/>
    <property type="project" value="UniProtKB-ARBA"/>
</dbReference>
<dbReference type="InterPro" id="IPR040097">
    <property type="entry name" value="FAAL/FAAC"/>
</dbReference>